<feature type="domain" description="Inner membrane protein YgaP-like transmembrane" evidence="2">
    <location>
        <begin position="1"/>
        <end position="68"/>
    </location>
</feature>
<dbReference type="Pfam" id="PF11127">
    <property type="entry name" value="YgaP-like_TM"/>
    <property type="match status" value="1"/>
</dbReference>
<name>A0A1X6ZDE1_9RHOB</name>
<dbReference type="AlphaFoldDB" id="A0A1X6ZDE1"/>
<dbReference type="RefSeq" id="WP_085888362.1">
    <property type="nucleotide sequence ID" value="NZ_FWFN01000004.1"/>
</dbReference>
<accession>A0A1X6ZDE1</accession>
<keyword evidence="1" id="KW-0812">Transmembrane</keyword>
<keyword evidence="4" id="KW-1185">Reference proteome</keyword>
<feature type="transmembrane region" description="Helical" evidence="1">
    <location>
        <begin position="40"/>
        <end position="61"/>
    </location>
</feature>
<dbReference type="Proteomes" id="UP000193963">
    <property type="component" value="Unassembled WGS sequence"/>
</dbReference>
<evidence type="ECO:0000313" key="3">
    <source>
        <dbReference type="EMBL" id="SLN48532.1"/>
    </source>
</evidence>
<keyword evidence="1" id="KW-1133">Transmembrane helix</keyword>
<dbReference type="OrthoDB" id="9804804at2"/>
<dbReference type="InterPro" id="IPR021309">
    <property type="entry name" value="YgaP-like_TM"/>
</dbReference>
<sequence length="69" mass="7183">MSVNMGKIDRALRLVIAAVLVWLAFGSAVAAAGLLHWLALIVAAVMVLTAVIGNCPLYSLIGLKTCKSC</sequence>
<reference evidence="3 4" key="1">
    <citation type="submission" date="2017-03" db="EMBL/GenBank/DDBJ databases">
        <authorList>
            <person name="Afonso C.L."/>
            <person name="Miller P.J."/>
            <person name="Scott M.A."/>
            <person name="Spackman E."/>
            <person name="Goraichik I."/>
            <person name="Dimitrov K.M."/>
            <person name="Suarez D.L."/>
            <person name="Swayne D.E."/>
        </authorList>
    </citation>
    <scope>NUCLEOTIDE SEQUENCE [LARGE SCALE GENOMIC DNA]</scope>
    <source>
        <strain evidence="3 4">CECT 7751</strain>
    </source>
</reference>
<evidence type="ECO:0000313" key="4">
    <source>
        <dbReference type="Proteomes" id="UP000193963"/>
    </source>
</evidence>
<gene>
    <name evidence="3" type="ORF">PSM7751_02317</name>
</gene>
<dbReference type="EMBL" id="FWFN01000004">
    <property type="protein sequence ID" value="SLN48532.1"/>
    <property type="molecule type" value="Genomic_DNA"/>
</dbReference>
<evidence type="ECO:0000259" key="2">
    <source>
        <dbReference type="Pfam" id="PF11127"/>
    </source>
</evidence>
<proteinExistence type="predicted"/>
<protein>
    <recommendedName>
        <fullName evidence="2">Inner membrane protein YgaP-like transmembrane domain-containing protein</fullName>
    </recommendedName>
</protein>
<organism evidence="3 4">
    <name type="scientific">Pseudooceanicola marinus</name>
    <dbReference type="NCBI Taxonomy" id="396013"/>
    <lineage>
        <taxon>Bacteria</taxon>
        <taxon>Pseudomonadati</taxon>
        <taxon>Pseudomonadota</taxon>
        <taxon>Alphaproteobacteria</taxon>
        <taxon>Rhodobacterales</taxon>
        <taxon>Paracoccaceae</taxon>
        <taxon>Pseudooceanicola</taxon>
    </lineage>
</organism>
<keyword evidence="1" id="KW-0472">Membrane</keyword>
<evidence type="ECO:0000256" key="1">
    <source>
        <dbReference type="SAM" id="Phobius"/>
    </source>
</evidence>